<keyword evidence="2" id="KW-0472">Membrane</keyword>
<feature type="compositionally biased region" description="Polar residues" evidence="1">
    <location>
        <begin position="125"/>
        <end position="139"/>
    </location>
</feature>
<keyword evidence="4" id="KW-1185">Reference proteome</keyword>
<comment type="caution">
    <text evidence="3">The sequence shown here is derived from an EMBL/GenBank/DDBJ whole genome shotgun (WGS) entry which is preliminary data.</text>
</comment>
<evidence type="ECO:0000313" key="3">
    <source>
        <dbReference type="EMBL" id="KAJ9607868.1"/>
    </source>
</evidence>
<name>A0AA38X786_9EURO</name>
<feature type="compositionally biased region" description="Polar residues" evidence="1">
    <location>
        <begin position="165"/>
        <end position="181"/>
    </location>
</feature>
<feature type="region of interest" description="Disordered" evidence="1">
    <location>
        <begin position="115"/>
        <end position="217"/>
    </location>
</feature>
<feature type="compositionally biased region" description="Pro residues" evidence="1">
    <location>
        <begin position="140"/>
        <end position="157"/>
    </location>
</feature>
<feature type="transmembrane region" description="Helical" evidence="2">
    <location>
        <begin position="20"/>
        <end position="41"/>
    </location>
</feature>
<sequence length="217" mass="23574">MGLLLYSAISLFYHLEGYRAALGLNIGAGALTLITALLFCCTGLNRKIWLNYFFMMLWAASFSYLAYKTAVYSNAYYTESGSATGYLGGSAGAGGAEFLLWLGTTIYYTRRRESKVKPAVAERPPQTTQYIPPANSTPLPTFPSPAQPNWHPSPPGPGGDRIYEPTSTESGMSPGNVQSPSHYPGDTIYPASPVETMATPHRQSSERPGHGDRLFDD</sequence>
<dbReference type="EMBL" id="JAPDRK010000011">
    <property type="protein sequence ID" value="KAJ9607868.1"/>
    <property type="molecule type" value="Genomic_DNA"/>
</dbReference>
<gene>
    <name evidence="3" type="ORF">H2200_007947</name>
</gene>
<dbReference type="Proteomes" id="UP001172673">
    <property type="component" value="Unassembled WGS sequence"/>
</dbReference>
<feature type="transmembrane region" description="Helical" evidence="2">
    <location>
        <begin position="87"/>
        <end position="108"/>
    </location>
</feature>
<reference evidence="3" key="1">
    <citation type="submission" date="2022-10" db="EMBL/GenBank/DDBJ databases">
        <title>Culturing micro-colonial fungi from biological soil crusts in the Mojave desert and describing Neophaeococcomyces mojavensis, and introducing the new genera and species Taxawa tesnikishii.</title>
        <authorList>
            <person name="Kurbessoian T."/>
            <person name="Stajich J.E."/>
        </authorList>
    </citation>
    <scope>NUCLEOTIDE SEQUENCE</scope>
    <source>
        <strain evidence="3">TK_41</strain>
    </source>
</reference>
<evidence type="ECO:0000256" key="2">
    <source>
        <dbReference type="SAM" id="Phobius"/>
    </source>
</evidence>
<accession>A0AA38X786</accession>
<dbReference type="AlphaFoldDB" id="A0AA38X786"/>
<proteinExistence type="predicted"/>
<protein>
    <submittedName>
        <fullName evidence="3">Uncharacterized protein</fullName>
    </submittedName>
</protein>
<feature type="transmembrane region" description="Helical" evidence="2">
    <location>
        <begin position="48"/>
        <end position="67"/>
    </location>
</feature>
<evidence type="ECO:0000313" key="4">
    <source>
        <dbReference type="Proteomes" id="UP001172673"/>
    </source>
</evidence>
<evidence type="ECO:0000256" key="1">
    <source>
        <dbReference type="SAM" id="MobiDB-lite"/>
    </source>
</evidence>
<keyword evidence="2" id="KW-0812">Transmembrane</keyword>
<keyword evidence="2" id="KW-1133">Transmembrane helix</keyword>
<organism evidence="3 4">
    <name type="scientific">Cladophialophora chaetospira</name>
    <dbReference type="NCBI Taxonomy" id="386627"/>
    <lineage>
        <taxon>Eukaryota</taxon>
        <taxon>Fungi</taxon>
        <taxon>Dikarya</taxon>
        <taxon>Ascomycota</taxon>
        <taxon>Pezizomycotina</taxon>
        <taxon>Eurotiomycetes</taxon>
        <taxon>Chaetothyriomycetidae</taxon>
        <taxon>Chaetothyriales</taxon>
        <taxon>Herpotrichiellaceae</taxon>
        <taxon>Cladophialophora</taxon>
    </lineage>
</organism>
<feature type="compositionally biased region" description="Basic and acidic residues" evidence="1">
    <location>
        <begin position="203"/>
        <end position="217"/>
    </location>
</feature>